<comment type="caution">
    <text evidence="11">The sequence shown here is derived from an EMBL/GenBank/DDBJ whole genome shotgun (WGS) entry which is preliminary data.</text>
</comment>
<organism evidence="11 12">
    <name type="scientific">Rhodosorus marinus</name>
    <dbReference type="NCBI Taxonomy" id="101924"/>
    <lineage>
        <taxon>Eukaryota</taxon>
        <taxon>Rhodophyta</taxon>
        <taxon>Stylonematophyceae</taxon>
        <taxon>Stylonematales</taxon>
        <taxon>Stylonemataceae</taxon>
        <taxon>Rhodosorus</taxon>
    </lineage>
</organism>
<protein>
    <recommendedName>
        <fullName evidence="10">Hexosyltransferase</fullName>
        <ecNumber evidence="10">2.4.1.-</ecNumber>
    </recommendedName>
</protein>
<comment type="similarity">
    <text evidence="2 10">Belongs to the glycosyltransferase 31 family.</text>
</comment>
<proteinExistence type="inferred from homology"/>
<dbReference type="GO" id="GO:0006493">
    <property type="term" value="P:protein O-linked glycosylation"/>
    <property type="evidence" value="ECO:0007669"/>
    <property type="project" value="TreeGrafter"/>
</dbReference>
<dbReference type="Proteomes" id="UP001157974">
    <property type="component" value="Unassembled WGS sequence"/>
</dbReference>
<dbReference type="Gene3D" id="3.90.550.50">
    <property type="match status" value="1"/>
</dbReference>
<dbReference type="InterPro" id="IPR002659">
    <property type="entry name" value="Glyco_trans_31"/>
</dbReference>
<evidence type="ECO:0000256" key="7">
    <source>
        <dbReference type="ARBA" id="ARBA00022989"/>
    </source>
</evidence>
<evidence type="ECO:0000313" key="12">
    <source>
        <dbReference type="Proteomes" id="UP001157974"/>
    </source>
</evidence>
<keyword evidence="9 10" id="KW-0472">Membrane</keyword>
<evidence type="ECO:0000256" key="8">
    <source>
        <dbReference type="ARBA" id="ARBA00023034"/>
    </source>
</evidence>
<dbReference type="PANTHER" id="PTHR11214:SF3">
    <property type="entry name" value="BETA-1,3-GALACTOSYLTRANSFERASE 6"/>
    <property type="match status" value="1"/>
</dbReference>
<evidence type="ECO:0000256" key="1">
    <source>
        <dbReference type="ARBA" id="ARBA00004323"/>
    </source>
</evidence>
<dbReference type="AlphaFoldDB" id="A0AAV8V114"/>
<name>A0AAV8V114_9RHOD</name>
<dbReference type="EC" id="2.4.1.-" evidence="10"/>
<keyword evidence="6 10" id="KW-0735">Signal-anchor</keyword>
<evidence type="ECO:0000256" key="3">
    <source>
        <dbReference type="ARBA" id="ARBA00022676"/>
    </source>
</evidence>
<comment type="subcellular location">
    <subcellularLocation>
        <location evidence="1 10">Golgi apparatus membrane</location>
        <topology evidence="1 10">Single-pass type II membrane protein</topology>
    </subcellularLocation>
</comment>
<keyword evidence="3 10" id="KW-0328">Glycosyltransferase</keyword>
<sequence>MLARRSGGADLEGLPRRTSIRRLRPIHLVSLSLLGCMITFPVMTQDWLLTRAQDRPVSSPESQDGFLYLAINSAPSDFYYRSAARATFLQRMSSSSKVSYNFFLGGNLTDSEQRLVEQEQKTYNDLILVPDASDSDHRSATIKALGIADELYNDDHVKEHDFVLMTTSETYVDLGRVISELRKQGDEGPLYVGTYTGAKRPNRDRFDYFFISEDEYKFNTYPAHHDDKGFVISWGLMKSMADCLPADPTCAYRGFASCDVPSACTFRPIRFPDITLGGIVMGATSSTGGPLNLDCEENDQNCKDRQHNYLMRTMVKLDNFVHNFNKEEICTLATRDANPDLLPLVVGVESARTIRRLHVLVTALEEKDTDMIKHVCELGDF</sequence>
<keyword evidence="4" id="KW-0808">Transferase</keyword>
<keyword evidence="12" id="KW-1185">Reference proteome</keyword>
<dbReference type="EMBL" id="JAMWBK010000002">
    <property type="protein sequence ID" value="KAJ8907989.1"/>
    <property type="molecule type" value="Genomic_DNA"/>
</dbReference>
<keyword evidence="8 10" id="KW-0333">Golgi apparatus</keyword>
<evidence type="ECO:0000256" key="4">
    <source>
        <dbReference type="ARBA" id="ARBA00022679"/>
    </source>
</evidence>
<accession>A0AAV8V114</accession>
<dbReference type="GO" id="GO:0016758">
    <property type="term" value="F:hexosyltransferase activity"/>
    <property type="evidence" value="ECO:0007669"/>
    <property type="project" value="InterPro"/>
</dbReference>
<reference evidence="11 12" key="1">
    <citation type="journal article" date="2023" name="Nat. Commun.">
        <title>Origin of minicircular mitochondrial genomes in red algae.</title>
        <authorList>
            <person name="Lee Y."/>
            <person name="Cho C.H."/>
            <person name="Lee Y.M."/>
            <person name="Park S.I."/>
            <person name="Yang J.H."/>
            <person name="West J.A."/>
            <person name="Bhattacharya D."/>
            <person name="Yoon H.S."/>
        </authorList>
    </citation>
    <scope>NUCLEOTIDE SEQUENCE [LARGE SCALE GENOMIC DNA]</scope>
    <source>
        <strain evidence="11 12">CCMP1338</strain>
        <tissue evidence="11">Whole cell</tissue>
    </source>
</reference>
<dbReference type="PANTHER" id="PTHR11214">
    <property type="entry name" value="BETA-1,3-N-ACETYLGLUCOSAMINYLTRANSFERASE"/>
    <property type="match status" value="1"/>
</dbReference>
<evidence type="ECO:0000313" key="11">
    <source>
        <dbReference type="EMBL" id="KAJ8907989.1"/>
    </source>
</evidence>
<evidence type="ECO:0000256" key="9">
    <source>
        <dbReference type="ARBA" id="ARBA00023136"/>
    </source>
</evidence>
<gene>
    <name evidence="11" type="ORF">NDN08_008090</name>
</gene>
<feature type="transmembrane region" description="Helical" evidence="10">
    <location>
        <begin position="26"/>
        <end position="43"/>
    </location>
</feature>
<dbReference type="GO" id="GO:0000139">
    <property type="term" value="C:Golgi membrane"/>
    <property type="evidence" value="ECO:0007669"/>
    <property type="project" value="UniProtKB-SubCell"/>
</dbReference>
<evidence type="ECO:0000256" key="5">
    <source>
        <dbReference type="ARBA" id="ARBA00022692"/>
    </source>
</evidence>
<dbReference type="Pfam" id="PF01762">
    <property type="entry name" value="Galactosyl_T"/>
    <property type="match status" value="1"/>
</dbReference>
<keyword evidence="7 10" id="KW-1133">Transmembrane helix</keyword>
<evidence type="ECO:0000256" key="10">
    <source>
        <dbReference type="RuleBase" id="RU363063"/>
    </source>
</evidence>
<keyword evidence="5 10" id="KW-0812">Transmembrane</keyword>
<evidence type="ECO:0000256" key="2">
    <source>
        <dbReference type="ARBA" id="ARBA00008661"/>
    </source>
</evidence>
<evidence type="ECO:0000256" key="6">
    <source>
        <dbReference type="ARBA" id="ARBA00022968"/>
    </source>
</evidence>